<dbReference type="Gene3D" id="3.50.50.60">
    <property type="entry name" value="FAD/NAD(P)-binding domain"/>
    <property type="match status" value="1"/>
</dbReference>
<dbReference type="RefSeq" id="WP_344698555.1">
    <property type="nucleotide sequence ID" value="NZ_BAABBM010000001.1"/>
</dbReference>
<dbReference type="InterPro" id="IPR052189">
    <property type="entry name" value="L-asp_N-monooxygenase_NS-form"/>
</dbReference>
<reference evidence="3" key="1">
    <citation type="journal article" date="2019" name="Int. J. Syst. Evol. Microbiol.">
        <title>The Global Catalogue of Microorganisms (GCM) 10K type strain sequencing project: providing services to taxonomists for standard genome sequencing and annotation.</title>
        <authorList>
            <consortium name="The Broad Institute Genomics Platform"/>
            <consortium name="The Broad Institute Genome Sequencing Center for Infectious Disease"/>
            <person name="Wu L."/>
            <person name="Ma J."/>
        </authorList>
    </citation>
    <scope>NUCLEOTIDE SEQUENCE [LARGE SCALE GENOMIC DNA]</scope>
    <source>
        <strain evidence="3">JCM 17543</strain>
    </source>
</reference>
<dbReference type="EMBL" id="BAABBM010000001">
    <property type="protein sequence ID" value="GAA3892562.1"/>
    <property type="molecule type" value="Genomic_DNA"/>
</dbReference>
<gene>
    <name evidence="2" type="ORF">GCM10022276_09680</name>
</gene>
<sequence length="441" mass="47810">MKSDRHVPVAIIGGGFSGTIIAAQLARRGVGSALIDGSGRAGKGVAYSTTEPTHLLNVRAEGMSAWAGEPDNFAKRFEQEGGERSDFAQRRLFGRYLGEILDEAKSSGNVQQFDAVAVGAVRDGDGWRVSFDTGDSIGADGVVLAIGNQEPDALRAFSGVTQGFVGNPWGGDAISAVRDLAETGGNALIVGTSLTMVDLALSLDAASFRGRVVALSRRGLIPRAHADFDPAPVEGAEVPAGSVRHLWKWLRRRSAENGWRAAVDSLRPHSHALWQSFNEDEQRRFLRHSRPWWDVHRHRIAPEVAATVAQMVADGRLEIVAGRIVSARDSGEGMEVEFRRRGRTNSETEQFRYALNCTGPLHSIEHTKDPLLRSLLDAGAVRPDQLGIGLEVDDQSHALGGDRLWALGPLTKGRYWEIIAVPDIREQAATVADDIARRLKT</sequence>
<evidence type="ECO:0000313" key="3">
    <source>
        <dbReference type="Proteomes" id="UP001500827"/>
    </source>
</evidence>
<protein>
    <submittedName>
        <fullName evidence="2">FAD/NAD(P)-binding protein</fullName>
    </submittedName>
</protein>
<dbReference type="PANTHER" id="PTHR40254">
    <property type="entry name" value="BLR0577 PROTEIN"/>
    <property type="match status" value="1"/>
</dbReference>
<dbReference type="InterPro" id="IPR038732">
    <property type="entry name" value="HpyO/CreE_NAD-binding"/>
</dbReference>
<accession>A0ABP7L1Z6</accession>
<name>A0ABP7L1Z6_9SPHN</name>
<dbReference type="SUPFAM" id="SSF51905">
    <property type="entry name" value="FAD/NAD(P)-binding domain"/>
    <property type="match status" value="1"/>
</dbReference>
<evidence type="ECO:0000259" key="1">
    <source>
        <dbReference type="Pfam" id="PF13454"/>
    </source>
</evidence>
<dbReference type="Proteomes" id="UP001500827">
    <property type="component" value="Unassembled WGS sequence"/>
</dbReference>
<dbReference type="InterPro" id="IPR036188">
    <property type="entry name" value="FAD/NAD-bd_sf"/>
</dbReference>
<dbReference type="Pfam" id="PF13454">
    <property type="entry name" value="NAD_binding_9"/>
    <property type="match status" value="1"/>
</dbReference>
<evidence type="ECO:0000313" key="2">
    <source>
        <dbReference type="EMBL" id="GAA3892562.1"/>
    </source>
</evidence>
<comment type="caution">
    <text evidence="2">The sequence shown here is derived from an EMBL/GenBank/DDBJ whole genome shotgun (WGS) entry which is preliminary data.</text>
</comment>
<organism evidence="2 3">
    <name type="scientific">Sphingomonas limnosediminicola</name>
    <dbReference type="NCBI Taxonomy" id="940133"/>
    <lineage>
        <taxon>Bacteria</taxon>
        <taxon>Pseudomonadati</taxon>
        <taxon>Pseudomonadota</taxon>
        <taxon>Alphaproteobacteria</taxon>
        <taxon>Sphingomonadales</taxon>
        <taxon>Sphingomonadaceae</taxon>
        <taxon>Sphingomonas</taxon>
    </lineage>
</organism>
<keyword evidence="3" id="KW-1185">Reference proteome</keyword>
<feature type="domain" description="FAD-dependent urate hydroxylase HpyO/Asp monooxygenase CreE-like FAD/NAD(P)-binding" evidence="1">
    <location>
        <begin position="10"/>
        <end position="149"/>
    </location>
</feature>
<dbReference type="PANTHER" id="PTHR40254:SF1">
    <property type="entry name" value="BLR0577 PROTEIN"/>
    <property type="match status" value="1"/>
</dbReference>
<proteinExistence type="predicted"/>